<proteinExistence type="predicted"/>
<dbReference type="EMBL" id="CAJNNV010027712">
    <property type="protein sequence ID" value="CAE8621336.1"/>
    <property type="molecule type" value="Genomic_DNA"/>
</dbReference>
<feature type="non-terminal residue" evidence="1">
    <location>
        <position position="1"/>
    </location>
</feature>
<sequence>MLVVAVKCITKGCYWSVPPVQKDIYRPSRSHKILPMRAEAVGEVGGSVAWSFLGNCMQASCETIGMQDVVGINADHPDPDDEELVAMIFEWEPEDHKVVLGAQRRLQRRRGLVSSLSG</sequence>
<evidence type="ECO:0000313" key="2">
    <source>
        <dbReference type="Proteomes" id="UP000654075"/>
    </source>
</evidence>
<evidence type="ECO:0000313" key="1">
    <source>
        <dbReference type="EMBL" id="CAE8621336.1"/>
    </source>
</evidence>
<name>A0A813G8Y8_POLGL</name>
<accession>A0A813G8Y8</accession>
<protein>
    <submittedName>
        <fullName evidence="1">Uncharacterized protein</fullName>
    </submittedName>
</protein>
<keyword evidence="2" id="KW-1185">Reference proteome</keyword>
<reference evidence="1" key="1">
    <citation type="submission" date="2021-02" db="EMBL/GenBank/DDBJ databases">
        <authorList>
            <person name="Dougan E. K."/>
            <person name="Rhodes N."/>
            <person name="Thang M."/>
            <person name="Chan C."/>
        </authorList>
    </citation>
    <scope>NUCLEOTIDE SEQUENCE</scope>
</reference>
<dbReference type="AlphaFoldDB" id="A0A813G8Y8"/>
<gene>
    <name evidence="1" type="ORF">PGLA1383_LOCUS38855</name>
</gene>
<comment type="caution">
    <text evidence="1">The sequence shown here is derived from an EMBL/GenBank/DDBJ whole genome shotgun (WGS) entry which is preliminary data.</text>
</comment>
<organism evidence="1 2">
    <name type="scientific">Polarella glacialis</name>
    <name type="common">Dinoflagellate</name>
    <dbReference type="NCBI Taxonomy" id="89957"/>
    <lineage>
        <taxon>Eukaryota</taxon>
        <taxon>Sar</taxon>
        <taxon>Alveolata</taxon>
        <taxon>Dinophyceae</taxon>
        <taxon>Suessiales</taxon>
        <taxon>Suessiaceae</taxon>
        <taxon>Polarella</taxon>
    </lineage>
</organism>
<dbReference type="Proteomes" id="UP000654075">
    <property type="component" value="Unassembled WGS sequence"/>
</dbReference>